<protein>
    <recommendedName>
        <fullName evidence="3">CD-NTase-associated protein 15 domain-containing protein</fullName>
    </recommendedName>
</protein>
<keyword evidence="2" id="KW-0812">Transmembrane</keyword>
<accession>A0A517NDM6</accession>
<gene>
    <name evidence="4" type="ORF">K227x_36280</name>
</gene>
<feature type="domain" description="CD-NTase-associated protein 15" evidence="3">
    <location>
        <begin position="69"/>
        <end position="190"/>
    </location>
</feature>
<reference evidence="4 5" key="1">
    <citation type="submission" date="2019-02" db="EMBL/GenBank/DDBJ databases">
        <title>Deep-cultivation of Planctomycetes and their phenomic and genomic characterization uncovers novel biology.</title>
        <authorList>
            <person name="Wiegand S."/>
            <person name="Jogler M."/>
            <person name="Boedeker C."/>
            <person name="Pinto D."/>
            <person name="Vollmers J."/>
            <person name="Rivas-Marin E."/>
            <person name="Kohn T."/>
            <person name="Peeters S.H."/>
            <person name="Heuer A."/>
            <person name="Rast P."/>
            <person name="Oberbeckmann S."/>
            <person name="Bunk B."/>
            <person name="Jeske O."/>
            <person name="Meyerdierks A."/>
            <person name="Storesund J.E."/>
            <person name="Kallscheuer N."/>
            <person name="Luecker S."/>
            <person name="Lage O.M."/>
            <person name="Pohl T."/>
            <person name="Merkel B.J."/>
            <person name="Hornburger P."/>
            <person name="Mueller R.-W."/>
            <person name="Bruemmer F."/>
            <person name="Labrenz M."/>
            <person name="Spormann A.M."/>
            <person name="Op den Camp H."/>
            <person name="Overmann J."/>
            <person name="Amann R."/>
            <person name="Jetten M.S.M."/>
            <person name="Mascher T."/>
            <person name="Medema M.H."/>
            <person name="Devos D.P."/>
            <person name="Kaster A.-K."/>
            <person name="Ovreas L."/>
            <person name="Rohde M."/>
            <person name="Galperin M.Y."/>
            <person name="Jogler C."/>
        </authorList>
    </citation>
    <scope>NUCLEOTIDE SEQUENCE [LARGE SCALE GENOMIC DNA]</scope>
    <source>
        <strain evidence="4 5">K22_7</strain>
    </source>
</reference>
<dbReference type="EMBL" id="CP036525">
    <property type="protein sequence ID" value="QDT05229.1"/>
    <property type="molecule type" value="Genomic_DNA"/>
</dbReference>
<dbReference type="AlphaFoldDB" id="A0A517NDM6"/>
<sequence length="227" mass="25748">MLTRTHVSAFVGLTIVAWLLALWLQGQPVLSLSFIRPFGIVVGLVCGIAAVFNRWAWAWPIFRGWFVDRPDLRGTWEATLISDWTDPTTGEKIGPITGYVVVRQTLASLSVRLMTVESRSHSISHGITKESDEIFRMAVVYRNEPEIELQGTRSEIHHGSLWLEILGEGPECMKGHYWTDRGTRGGMELRDRMRRCFDCYEHAHDAFSRPETSSESESHEEADATCP</sequence>
<feature type="transmembrane region" description="Helical" evidence="2">
    <location>
        <begin position="7"/>
        <end position="26"/>
    </location>
</feature>
<evidence type="ECO:0000259" key="3">
    <source>
        <dbReference type="Pfam" id="PF18153"/>
    </source>
</evidence>
<proteinExistence type="predicted"/>
<evidence type="ECO:0000313" key="4">
    <source>
        <dbReference type="EMBL" id="QDT05229.1"/>
    </source>
</evidence>
<evidence type="ECO:0000313" key="5">
    <source>
        <dbReference type="Proteomes" id="UP000318538"/>
    </source>
</evidence>
<organism evidence="4 5">
    <name type="scientific">Rubripirellula lacrimiformis</name>
    <dbReference type="NCBI Taxonomy" id="1930273"/>
    <lineage>
        <taxon>Bacteria</taxon>
        <taxon>Pseudomonadati</taxon>
        <taxon>Planctomycetota</taxon>
        <taxon>Planctomycetia</taxon>
        <taxon>Pirellulales</taxon>
        <taxon>Pirellulaceae</taxon>
        <taxon>Rubripirellula</taxon>
    </lineage>
</organism>
<feature type="transmembrane region" description="Helical" evidence="2">
    <location>
        <begin position="38"/>
        <end position="57"/>
    </location>
</feature>
<dbReference type="InterPro" id="IPR041208">
    <property type="entry name" value="Cap15"/>
</dbReference>
<dbReference type="RefSeq" id="WP_218933312.1">
    <property type="nucleotide sequence ID" value="NZ_CP036525.1"/>
</dbReference>
<dbReference type="Proteomes" id="UP000318538">
    <property type="component" value="Chromosome"/>
</dbReference>
<keyword evidence="2" id="KW-0472">Membrane</keyword>
<name>A0A517NDM6_9BACT</name>
<keyword evidence="2" id="KW-1133">Transmembrane helix</keyword>
<keyword evidence="5" id="KW-1185">Reference proteome</keyword>
<feature type="region of interest" description="Disordered" evidence="1">
    <location>
        <begin position="207"/>
        <end position="227"/>
    </location>
</feature>
<evidence type="ECO:0000256" key="1">
    <source>
        <dbReference type="SAM" id="MobiDB-lite"/>
    </source>
</evidence>
<evidence type="ECO:0000256" key="2">
    <source>
        <dbReference type="SAM" id="Phobius"/>
    </source>
</evidence>
<dbReference type="Pfam" id="PF18153">
    <property type="entry name" value="Cap15_CD_rec"/>
    <property type="match status" value="1"/>
</dbReference>
<feature type="compositionally biased region" description="Basic and acidic residues" evidence="1">
    <location>
        <begin position="216"/>
        <end position="227"/>
    </location>
</feature>
<dbReference type="KEGG" id="rlc:K227x_36280"/>